<keyword evidence="3" id="KW-1185">Reference proteome</keyword>
<dbReference type="Proteomes" id="UP000258309">
    <property type="component" value="Unassembled WGS sequence"/>
</dbReference>
<organism evidence="2 3">
    <name type="scientific">Scytalidium lignicola</name>
    <name type="common">Hyphomycete</name>
    <dbReference type="NCBI Taxonomy" id="5539"/>
    <lineage>
        <taxon>Eukaryota</taxon>
        <taxon>Fungi</taxon>
        <taxon>Dikarya</taxon>
        <taxon>Ascomycota</taxon>
        <taxon>Pezizomycotina</taxon>
        <taxon>Leotiomycetes</taxon>
        <taxon>Leotiomycetes incertae sedis</taxon>
        <taxon>Scytalidium</taxon>
    </lineage>
</organism>
<dbReference type="OrthoDB" id="496981at2759"/>
<proteinExistence type="predicted"/>
<dbReference type="PANTHER" id="PTHR48100:SF32">
    <property type="entry name" value="ANCHORED PROTEIN, PUTATIVE (AFU_ORTHOLOGUE AFUA_1G10590)-RELATED"/>
    <property type="match status" value="1"/>
</dbReference>
<dbReference type="GO" id="GO:0005737">
    <property type="term" value="C:cytoplasm"/>
    <property type="evidence" value="ECO:0007669"/>
    <property type="project" value="TreeGrafter"/>
</dbReference>
<dbReference type="InterPro" id="IPR029033">
    <property type="entry name" value="His_PPase_superfam"/>
</dbReference>
<feature type="chain" id="PRO_5017694315" evidence="1">
    <location>
        <begin position="20"/>
        <end position="344"/>
    </location>
</feature>
<dbReference type="SMART" id="SM00855">
    <property type="entry name" value="PGAM"/>
    <property type="match status" value="1"/>
</dbReference>
<dbReference type="AlphaFoldDB" id="A0A3E2HF55"/>
<accession>A0A3E2HF55</accession>
<dbReference type="InterPro" id="IPR013078">
    <property type="entry name" value="His_Pase_superF_clade-1"/>
</dbReference>
<dbReference type="GO" id="GO:0016791">
    <property type="term" value="F:phosphatase activity"/>
    <property type="evidence" value="ECO:0007669"/>
    <property type="project" value="TreeGrafter"/>
</dbReference>
<dbReference type="EMBL" id="NCSJ02000062">
    <property type="protein sequence ID" value="RFU32058.1"/>
    <property type="molecule type" value="Genomic_DNA"/>
</dbReference>
<protein>
    <submittedName>
        <fullName evidence="2">Uncharacterized protein</fullName>
    </submittedName>
</protein>
<dbReference type="CDD" id="cd07067">
    <property type="entry name" value="HP_PGM_like"/>
    <property type="match status" value="1"/>
</dbReference>
<dbReference type="SUPFAM" id="SSF53254">
    <property type="entry name" value="Phosphoglycerate mutase-like"/>
    <property type="match status" value="1"/>
</dbReference>
<feature type="signal peptide" evidence="1">
    <location>
        <begin position="1"/>
        <end position="19"/>
    </location>
</feature>
<evidence type="ECO:0000313" key="3">
    <source>
        <dbReference type="Proteomes" id="UP000258309"/>
    </source>
</evidence>
<reference evidence="2 3" key="1">
    <citation type="submission" date="2018-05" db="EMBL/GenBank/DDBJ databases">
        <title>Draft genome sequence of Scytalidium lignicola DSM 105466, a ubiquitous saprotrophic fungus.</title>
        <authorList>
            <person name="Buettner E."/>
            <person name="Gebauer A.M."/>
            <person name="Hofrichter M."/>
            <person name="Liers C."/>
            <person name="Kellner H."/>
        </authorList>
    </citation>
    <scope>NUCLEOTIDE SEQUENCE [LARGE SCALE GENOMIC DNA]</scope>
    <source>
        <strain evidence="2 3">DSM 105466</strain>
    </source>
</reference>
<feature type="non-terminal residue" evidence="2">
    <location>
        <position position="1"/>
    </location>
</feature>
<dbReference type="PANTHER" id="PTHR48100">
    <property type="entry name" value="BROAD-SPECIFICITY PHOSPHATASE YOR283W-RELATED"/>
    <property type="match status" value="1"/>
</dbReference>
<dbReference type="Pfam" id="PF00300">
    <property type="entry name" value="His_Phos_1"/>
    <property type="match status" value="1"/>
</dbReference>
<dbReference type="InterPro" id="IPR050275">
    <property type="entry name" value="PGM_Phosphatase"/>
</dbReference>
<sequence>MFWKNIIPAAVALAGVAEAVLPRGSSPEYIKYTTLTGFFMQDDPATNPNTFDYTAHNFGLIDQVYSTDGPSMVGKTQWQRFANYVFELNRASGRFVQYKVFWFGRHGEGYHNAAETFYGTPAWNCYWSVRDGNATATWADAHIDAAGVAQAEVAAAFWAEQIKKQKIHTPDSYYTSPLTRCLETANITFSTLDLPDRHPFIPTVKELLRESISGHTCDRRSNETYIHDNFPTYEIEAGFTEQDLLWKPLEGETTVDQAIRSKVVMDDIFSTDSNTWISVTSHSGEIGSILSILGHQPFSLVTGAVIPVLVKAETVKGTATPTATQAYIPISTCSTQPPLPTATS</sequence>
<comment type="caution">
    <text evidence="2">The sequence shown here is derived from an EMBL/GenBank/DDBJ whole genome shotgun (WGS) entry which is preliminary data.</text>
</comment>
<evidence type="ECO:0000313" key="2">
    <source>
        <dbReference type="EMBL" id="RFU32058.1"/>
    </source>
</evidence>
<keyword evidence="1" id="KW-0732">Signal</keyword>
<dbReference type="OMA" id="TCDHRRS"/>
<name>A0A3E2HF55_SCYLI</name>
<dbReference type="Gene3D" id="3.40.50.1240">
    <property type="entry name" value="Phosphoglycerate mutase-like"/>
    <property type="match status" value="1"/>
</dbReference>
<feature type="non-terminal residue" evidence="2">
    <location>
        <position position="344"/>
    </location>
</feature>
<evidence type="ECO:0000256" key="1">
    <source>
        <dbReference type="SAM" id="SignalP"/>
    </source>
</evidence>
<gene>
    <name evidence="2" type="ORF">B7463_g4262</name>
</gene>